<gene>
    <name evidence="1" type="ORF">BCS93_11130</name>
</gene>
<reference evidence="2" key="1">
    <citation type="submission" date="2016-07" db="EMBL/GenBank/DDBJ databases">
        <title>Nontailed viruses are major unrecognized killers of bacteria in the ocean.</title>
        <authorList>
            <person name="Kauffman K."/>
            <person name="Hussain F."/>
            <person name="Yang J."/>
            <person name="Arevalo P."/>
            <person name="Brown J."/>
            <person name="Cutler M."/>
            <person name="Kelly L."/>
            <person name="Polz M.F."/>
        </authorList>
    </citation>
    <scope>NUCLEOTIDE SEQUENCE [LARGE SCALE GENOMIC DNA]</scope>
    <source>
        <strain evidence="2">10N.222.49.A5</strain>
    </source>
</reference>
<sequence length="121" mass="14015">MKAYKLFRKMKDGDGYAYAPLFIDATLRLKLGETHQCKTDLEKKGFARRVGWHGCFICFAPHLSLHPKNGAERVWVEVETSGWMKTYDRPESQGGKWFTCEAITLLRELTPEQVKQVIESY</sequence>
<accession>A0AAP8MVJ2</accession>
<evidence type="ECO:0000313" key="2">
    <source>
        <dbReference type="Proteomes" id="UP000235611"/>
    </source>
</evidence>
<evidence type="ECO:0000313" key="1">
    <source>
        <dbReference type="EMBL" id="PMP10220.1"/>
    </source>
</evidence>
<dbReference type="Proteomes" id="UP000235611">
    <property type="component" value="Unassembled WGS sequence"/>
</dbReference>
<dbReference type="AlphaFoldDB" id="A0AAP8MVJ2"/>
<organism evidence="1 2">
    <name type="scientific">Vibrio breoganii</name>
    <dbReference type="NCBI Taxonomy" id="553239"/>
    <lineage>
        <taxon>Bacteria</taxon>
        <taxon>Pseudomonadati</taxon>
        <taxon>Pseudomonadota</taxon>
        <taxon>Gammaproteobacteria</taxon>
        <taxon>Vibrionales</taxon>
        <taxon>Vibrionaceae</taxon>
        <taxon>Vibrio</taxon>
    </lineage>
</organism>
<proteinExistence type="predicted"/>
<dbReference type="RefSeq" id="WP_102477776.1">
    <property type="nucleotide sequence ID" value="NZ_MDBO01000075.1"/>
</dbReference>
<comment type="caution">
    <text evidence="1">The sequence shown here is derived from an EMBL/GenBank/DDBJ whole genome shotgun (WGS) entry which is preliminary data.</text>
</comment>
<dbReference type="EMBL" id="MDBO01000075">
    <property type="protein sequence ID" value="PMP10220.1"/>
    <property type="molecule type" value="Genomic_DNA"/>
</dbReference>
<name>A0AAP8MVJ2_9VIBR</name>
<protein>
    <submittedName>
        <fullName evidence="1">Uncharacterized protein</fullName>
    </submittedName>
</protein>